<dbReference type="AlphaFoldDB" id="A0AAE8MVZ7"/>
<sequence>MTIPKNIPARVIESDRLGLKVLYEPQNADDIDVDIVAVHGLGADADWTWTHKVKSPGTQGSSKTSTPGSAPVNWLSDLNMLPDATPSARIMSFSYDSIWYGDVPVNQELSNVANTLLHRLLEEREFPSFGPRNLFKPDGAEGRRTVTVQALGGMGKTQLAVAYAKRHRDAYSAVFWLNARDEMTLKEGYLRLAKQILRQHPSVDYITDAVNSIKITKHDENVEAVKKWLDQRKNSQWLVIYDNYDNPALDGNPNDQPDEQTGVDLNTDDDDIVRASQPYDIRPFLPTIHHGSILITTRSPKVEMGTRMLLGRMSVLKDSLQILANASGRPGLNKDTGAIKLAKALGGLPLALSTAGAYLNGVSISFAQYLALYQGSWLKHSSNAAELLRLWAYFDNQDLWFGLLRAGYETGPDWFQDLTHNILQFHEAIRVLCQYGLAGPNKASDKNEMELQGYSMHACVHMWAVHVLNEKQDADMARLAIQCVAAMQSDYSELKGRLVRHADRCLAMEKMNKVSTVEEGDEWVLHNLGDLYTEDSQFENAEAMYMRALSGREKLRGPEDHLTLKTATNLGILYEYHFDCYLANPLFSRVLQSKKKALGSKHPSTLAIVRHLGIAHEELGNHQKAEHMYIRALKGYKKVLSPLARPTLDIMVTLGDFYNMLGQSQKCEARYMEALDGYEKSLGPGDIATLQTAYKLGILYRDLERFEEATVKLRQARQGYISTLSPNGMSTIEPAEEVEELEQLALTYRDNGRIEAATIMYWTLAKGYEKVLGPTHMATIDACNSIGILLTAQGRFDSAEKVSLWVLQRYERDLGPDHIKTLETVNNLASSIRSNAGLATPRPCMSER</sequence>
<dbReference type="Gene3D" id="3.40.50.300">
    <property type="entry name" value="P-loop containing nucleotide triphosphate hydrolases"/>
    <property type="match status" value="1"/>
</dbReference>
<evidence type="ECO:0000313" key="2">
    <source>
        <dbReference type="EMBL" id="SPO01721.1"/>
    </source>
</evidence>
<name>A0AAE8MVZ7_9PEZI</name>
<feature type="region of interest" description="Disordered" evidence="1">
    <location>
        <begin position="248"/>
        <end position="268"/>
    </location>
</feature>
<proteinExistence type="predicted"/>
<dbReference type="PANTHER" id="PTHR46082:SF6">
    <property type="entry name" value="AAA+ ATPASE DOMAIN-CONTAINING PROTEIN-RELATED"/>
    <property type="match status" value="1"/>
</dbReference>
<dbReference type="Pfam" id="PF13424">
    <property type="entry name" value="TPR_12"/>
    <property type="match status" value="2"/>
</dbReference>
<dbReference type="Proteomes" id="UP001187682">
    <property type="component" value="Unassembled WGS sequence"/>
</dbReference>
<dbReference type="Pfam" id="PF13374">
    <property type="entry name" value="TPR_10"/>
    <property type="match status" value="3"/>
</dbReference>
<comment type="caution">
    <text evidence="2">The sequence shown here is derived from an EMBL/GenBank/DDBJ whole genome shotgun (WGS) entry which is preliminary data.</text>
</comment>
<dbReference type="Gene3D" id="1.25.40.10">
    <property type="entry name" value="Tetratricopeptide repeat domain"/>
    <property type="match status" value="3"/>
</dbReference>
<dbReference type="EMBL" id="ONZQ02000005">
    <property type="protein sequence ID" value="SPO01721.1"/>
    <property type="molecule type" value="Genomic_DNA"/>
</dbReference>
<evidence type="ECO:0000313" key="3">
    <source>
        <dbReference type="Proteomes" id="UP001187682"/>
    </source>
</evidence>
<keyword evidence="3" id="KW-1185">Reference proteome</keyword>
<organism evidence="2 3">
    <name type="scientific">Cephalotrichum gorgonifer</name>
    <dbReference type="NCBI Taxonomy" id="2041049"/>
    <lineage>
        <taxon>Eukaryota</taxon>
        <taxon>Fungi</taxon>
        <taxon>Dikarya</taxon>
        <taxon>Ascomycota</taxon>
        <taxon>Pezizomycotina</taxon>
        <taxon>Sordariomycetes</taxon>
        <taxon>Hypocreomycetidae</taxon>
        <taxon>Microascales</taxon>
        <taxon>Microascaceae</taxon>
        <taxon>Cephalotrichum</taxon>
    </lineage>
</organism>
<gene>
    <name evidence="2" type="ORF">DNG_04394</name>
</gene>
<dbReference type="InterPro" id="IPR027417">
    <property type="entry name" value="P-loop_NTPase"/>
</dbReference>
<protein>
    <recommendedName>
        <fullName evidence="4">NB-ARC domain-containing protein</fullName>
    </recommendedName>
</protein>
<evidence type="ECO:0008006" key="4">
    <source>
        <dbReference type="Google" id="ProtNLM"/>
    </source>
</evidence>
<dbReference type="SUPFAM" id="SSF48452">
    <property type="entry name" value="TPR-like"/>
    <property type="match status" value="3"/>
</dbReference>
<evidence type="ECO:0000256" key="1">
    <source>
        <dbReference type="SAM" id="MobiDB-lite"/>
    </source>
</evidence>
<dbReference type="PANTHER" id="PTHR46082">
    <property type="entry name" value="ATP/GTP-BINDING PROTEIN-RELATED"/>
    <property type="match status" value="1"/>
</dbReference>
<dbReference type="SUPFAM" id="SSF52540">
    <property type="entry name" value="P-loop containing nucleoside triphosphate hydrolases"/>
    <property type="match status" value="1"/>
</dbReference>
<dbReference type="InterPro" id="IPR053137">
    <property type="entry name" value="NLR-like"/>
</dbReference>
<accession>A0AAE8MVZ7</accession>
<dbReference type="InterPro" id="IPR011990">
    <property type="entry name" value="TPR-like_helical_dom_sf"/>
</dbReference>
<reference evidence="2" key="1">
    <citation type="submission" date="2018-03" db="EMBL/GenBank/DDBJ databases">
        <authorList>
            <person name="Guldener U."/>
        </authorList>
    </citation>
    <scope>NUCLEOTIDE SEQUENCE</scope>
</reference>